<dbReference type="Proteomes" id="UP000265566">
    <property type="component" value="Chromosome 8"/>
</dbReference>
<reference evidence="13 16" key="2">
    <citation type="journal article" date="2014" name="BMC Genomics">
        <title>An improved genome release (version Mt4.0) for the model legume Medicago truncatula.</title>
        <authorList>
            <person name="Tang H."/>
            <person name="Krishnakumar V."/>
            <person name="Bidwell S."/>
            <person name="Rosen B."/>
            <person name="Chan A."/>
            <person name="Zhou S."/>
            <person name="Gentzbittel L."/>
            <person name="Childs K.L."/>
            <person name="Yandell M."/>
            <person name="Gundlach H."/>
            <person name="Mayer K.F."/>
            <person name="Schwartz D.C."/>
            <person name="Town C.D."/>
        </authorList>
    </citation>
    <scope>GENOME REANNOTATION</scope>
    <source>
        <strain evidence="13">A17</strain>
        <strain evidence="15 16">cv. Jemalong A17</strain>
    </source>
</reference>
<dbReference type="AlphaFoldDB" id="A0A072TNS0"/>
<sequence length="331" mass="36635">MQSLQSFVFILIFLVLAFDVCESQDCSSPFKIITVSESGETNFQTIQSAIDSVPDGNSQWIHIQISPGVYREQIFIRKSKPCIYLEGAGSSSTSIEWSTHEDATFVSKANNTVAKGITFTNTLNNPVLSEVSNIIPAKAFRIHADKCAFFSCAFLGVQDTLCDDYGRHYYNNCYIQGGTDFIYGDGQSLFEACTILFSMGKYGPKRDGVITAHERDSPNDPSGFVFKNCNISGTGGNVQLGRAMGAYARVIITDSYLSDVVRPEGWSPRTYVGHEENLTFVEEGCTGPGANKSERVKWMKHLSQPELDQFLNISFIDEEGWISKLPTTVFS</sequence>
<keyword evidence="11" id="KW-0732">Signal</keyword>
<dbReference type="SUPFAM" id="SSF51126">
    <property type="entry name" value="Pectin lyase-like"/>
    <property type="match status" value="1"/>
</dbReference>
<evidence type="ECO:0000259" key="12">
    <source>
        <dbReference type="Pfam" id="PF01095"/>
    </source>
</evidence>
<evidence type="ECO:0000256" key="8">
    <source>
        <dbReference type="ARBA" id="ARBA00023180"/>
    </source>
</evidence>
<organism evidence="13 16">
    <name type="scientific">Medicago truncatula</name>
    <name type="common">Barrel medic</name>
    <name type="synonym">Medicago tribuloides</name>
    <dbReference type="NCBI Taxonomy" id="3880"/>
    <lineage>
        <taxon>Eukaryota</taxon>
        <taxon>Viridiplantae</taxon>
        <taxon>Streptophyta</taxon>
        <taxon>Embryophyta</taxon>
        <taxon>Tracheophyta</taxon>
        <taxon>Spermatophyta</taxon>
        <taxon>Magnoliopsida</taxon>
        <taxon>eudicotyledons</taxon>
        <taxon>Gunneridae</taxon>
        <taxon>Pentapetalae</taxon>
        <taxon>rosids</taxon>
        <taxon>fabids</taxon>
        <taxon>Fabales</taxon>
        <taxon>Fabaceae</taxon>
        <taxon>Papilionoideae</taxon>
        <taxon>50 kb inversion clade</taxon>
        <taxon>NPAAA clade</taxon>
        <taxon>Hologalegina</taxon>
        <taxon>IRL clade</taxon>
        <taxon>Trifolieae</taxon>
        <taxon>Medicago</taxon>
    </lineage>
</organism>
<evidence type="ECO:0000313" key="16">
    <source>
        <dbReference type="Proteomes" id="UP000002051"/>
    </source>
</evidence>
<evidence type="ECO:0000256" key="9">
    <source>
        <dbReference type="ARBA" id="ARBA00047928"/>
    </source>
</evidence>
<dbReference type="GO" id="GO:0045490">
    <property type="term" value="P:pectin catabolic process"/>
    <property type="evidence" value="ECO:0000318"/>
    <property type="project" value="GO_Central"/>
</dbReference>
<evidence type="ECO:0000313" key="14">
    <source>
        <dbReference type="EMBL" id="RHN40172.1"/>
    </source>
</evidence>
<evidence type="ECO:0000256" key="11">
    <source>
        <dbReference type="SAM" id="SignalP"/>
    </source>
</evidence>
<evidence type="ECO:0000313" key="13">
    <source>
        <dbReference type="EMBL" id="KEH19057.1"/>
    </source>
</evidence>
<reference evidence="14" key="4">
    <citation type="journal article" date="2018" name="Nat. Plants">
        <title>Whole-genome landscape of Medicago truncatula symbiotic genes.</title>
        <authorList>
            <person name="Pecrix Y."/>
            <person name="Gamas P."/>
            <person name="Carrere S."/>
        </authorList>
    </citation>
    <scope>NUCLEOTIDE SEQUENCE</scope>
    <source>
        <tissue evidence="14">Leaves</tissue>
    </source>
</reference>
<comment type="similarity">
    <text evidence="3">Belongs to the pectinesterase family.</text>
</comment>
<dbReference type="PANTHER" id="PTHR31321">
    <property type="entry name" value="ACYL-COA THIOESTER HYDROLASE YBHC-RELATED"/>
    <property type="match status" value="1"/>
</dbReference>
<evidence type="ECO:0000256" key="6">
    <source>
        <dbReference type="ARBA" id="ARBA00022801"/>
    </source>
</evidence>
<gene>
    <name evidence="15" type="primary">25501033</name>
    <name evidence="13" type="ordered locus">MTR_8g036225</name>
    <name evidence="14" type="ORF">MtrunA17_Chr8g0351871</name>
</gene>
<dbReference type="Gene3D" id="2.160.20.10">
    <property type="entry name" value="Single-stranded right-handed beta-helix, Pectin lyase-like"/>
    <property type="match status" value="1"/>
</dbReference>
<comment type="pathway">
    <text evidence="2">Glycan metabolism; pectin degradation; 2-dehydro-3-deoxy-D-gluconate from pectin: step 1/5.</text>
</comment>
<accession>A0A072TNS0</accession>
<comment type="function">
    <text evidence="10">Acts in the modification of cell walls via demethylesterification of cell wall pectin.</text>
</comment>
<evidence type="ECO:0000256" key="7">
    <source>
        <dbReference type="ARBA" id="ARBA00023085"/>
    </source>
</evidence>
<dbReference type="EnsemblPlants" id="KEH19057">
    <property type="protein sequence ID" value="KEH19057"/>
    <property type="gene ID" value="MTR_8g036225"/>
</dbReference>
<dbReference type="Proteomes" id="UP000002051">
    <property type="component" value="Chromosome 8"/>
</dbReference>
<dbReference type="FunFam" id="2.160.20.10:FF:000013">
    <property type="entry name" value="Pectinesterase"/>
    <property type="match status" value="1"/>
</dbReference>
<keyword evidence="8" id="KW-0325">Glycoprotein</keyword>
<dbReference type="KEGG" id="mtr:25501033"/>
<reference evidence="13 16" key="1">
    <citation type="journal article" date="2011" name="Nature">
        <title>The Medicago genome provides insight into the evolution of rhizobial symbioses.</title>
        <authorList>
            <person name="Young N.D."/>
            <person name="Debelle F."/>
            <person name="Oldroyd G.E."/>
            <person name="Geurts R."/>
            <person name="Cannon S.B."/>
            <person name="Udvardi M.K."/>
            <person name="Benedito V.A."/>
            <person name="Mayer K.F."/>
            <person name="Gouzy J."/>
            <person name="Schoof H."/>
            <person name="Van de Peer Y."/>
            <person name="Proost S."/>
            <person name="Cook D.R."/>
            <person name="Meyers B.C."/>
            <person name="Spannagl M."/>
            <person name="Cheung F."/>
            <person name="De Mita S."/>
            <person name="Krishnakumar V."/>
            <person name="Gundlach H."/>
            <person name="Zhou S."/>
            <person name="Mudge J."/>
            <person name="Bharti A.K."/>
            <person name="Murray J.D."/>
            <person name="Naoumkina M.A."/>
            <person name="Rosen B."/>
            <person name="Silverstein K.A."/>
            <person name="Tang H."/>
            <person name="Rombauts S."/>
            <person name="Zhao P.X."/>
            <person name="Zhou P."/>
            <person name="Barbe V."/>
            <person name="Bardou P."/>
            <person name="Bechner M."/>
            <person name="Bellec A."/>
            <person name="Berger A."/>
            <person name="Berges H."/>
            <person name="Bidwell S."/>
            <person name="Bisseling T."/>
            <person name="Choisne N."/>
            <person name="Couloux A."/>
            <person name="Denny R."/>
            <person name="Deshpande S."/>
            <person name="Dai X."/>
            <person name="Doyle J.J."/>
            <person name="Dudez A.M."/>
            <person name="Farmer A.D."/>
            <person name="Fouteau S."/>
            <person name="Franken C."/>
            <person name="Gibelin C."/>
            <person name="Gish J."/>
            <person name="Goldstein S."/>
            <person name="Gonzalez A.J."/>
            <person name="Green P.J."/>
            <person name="Hallab A."/>
            <person name="Hartog M."/>
            <person name="Hua A."/>
            <person name="Humphray S.J."/>
            <person name="Jeong D.H."/>
            <person name="Jing Y."/>
            <person name="Jocker A."/>
            <person name="Kenton S.M."/>
            <person name="Kim D.J."/>
            <person name="Klee K."/>
            <person name="Lai H."/>
            <person name="Lang C."/>
            <person name="Lin S."/>
            <person name="Macmil S.L."/>
            <person name="Magdelenat G."/>
            <person name="Matthews L."/>
            <person name="McCorrison J."/>
            <person name="Monaghan E.L."/>
            <person name="Mun J.H."/>
            <person name="Najar F.Z."/>
            <person name="Nicholson C."/>
            <person name="Noirot C."/>
            <person name="O'Bleness M."/>
            <person name="Paule C.R."/>
            <person name="Poulain J."/>
            <person name="Prion F."/>
            <person name="Qin B."/>
            <person name="Qu C."/>
            <person name="Retzel E.F."/>
            <person name="Riddle C."/>
            <person name="Sallet E."/>
            <person name="Samain S."/>
            <person name="Samson N."/>
            <person name="Sanders I."/>
            <person name="Saurat O."/>
            <person name="Scarpelli C."/>
            <person name="Schiex T."/>
            <person name="Segurens B."/>
            <person name="Severin A.J."/>
            <person name="Sherrier D.J."/>
            <person name="Shi R."/>
            <person name="Sims S."/>
            <person name="Singer S.R."/>
            <person name="Sinharoy S."/>
            <person name="Sterck L."/>
            <person name="Viollet A."/>
            <person name="Wang B.B."/>
            <person name="Wang K."/>
            <person name="Wang M."/>
            <person name="Wang X."/>
            <person name="Warfsmann J."/>
            <person name="Weissenbach J."/>
            <person name="White D.D."/>
            <person name="White J.D."/>
            <person name="Wiley G.B."/>
            <person name="Wincker P."/>
            <person name="Xing Y."/>
            <person name="Yang L."/>
            <person name="Yao Z."/>
            <person name="Ying F."/>
            <person name="Zhai J."/>
            <person name="Zhou L."/>
            <person name="Zuber A."/>
            <person name="Denarie J."/>
            <person name="Dixon R.A."/>
            <person name="May G.D."/>
            <person name="Schwartz D.C."/>
            <person name="Rogers J."/>
            <person name="Quetier F."/>
            <person name="Town C.D."/>
            <person name="Roe B.A."/>
        </authorList>
    </citation>
    <scope>NUCLEOTIDE SEQUENCE [LARGE SCALE GENOMIC DNA]</scope>
    <source>
        <strain evidence="13">A17</strain>
        <strain evidence="15 16">cv. Jemalong A17</strain>
    </source>
</reference>
<protein>
    <recommendedName>
        <fullName evidence="4">pectinesterase</fullName>
        <ecNumber evidence="4">3.1.1.11</ecNumber>
    </recommendedName>
</protein>
<evidence type="ECO:0000256" key="4">
    <source>
        <dbReference type="ARBA" id="ARBA00013229"/>
    </source>
</evidence>
<dbReference type="Gramene" id="rna46286">
    <property type="protein sequence ID" value="RHN40172.1"/>
    <property type="gene ID" value="gene46286"/>
</dbReference>
<evidence type="ECO:0000256" key="10">
    <source>
        <dbReference type="ARBA" id="ARBA00057335"/>
    </source>
</evidence>
<keyword evidence="5" id="KW-0964">Secreted</keyword>
<evidence type="ECO:0000313" key="15">
    <source>
        <dbReference type="EnsemblPlants" id="KEH19057"/>
    </source>
</evidence>
<dbReference type="EC" id="3.1.1.11" evidence="4"/>
<dbReference type="InterPro" id="IPR011050">
    <property type="entry name" value="Pectin_lyase_fold/virulence"/>
</dbReference>
<name>A0A072TNS0_MEDTR</name>
<keyword evidence="7" id="KW-0063">Aspartyl esterase</keyword>
<evidence type="ECO:0000256" key="3">
    <source>
        <dbReference type="ARBA" id="ARBA00008891"/>
    </source>
</evidence>
<comment type="subcellular location">
    <subcellularLocation>
        <location evidence="1">Secreted</location>
        <location evidence="1">Cell wall</location>
    </subcellularLocation>
</comment>
<dbReference type="PANTHER" id="PTHR31321:SF134">
    <property type="entry name" value="PECTINESTERASE"/>
    <property type="match status" value="1"/>
</dbReference>
<reference evidence="15" key="3">
    <citation type="submission" date="2015-04" db="UniProtKB">
        <authorList>
            <consortium name="EnsemblPlants"/>
        </authorList>
    </citation>
    <scope>IDENTIFICATION</scope>
    <source>
        <strain evidence="15">cv. Jemalong A17</strain>
    </source>
</reference>
<dbReference type="InterPro" id="IPR012334">
    <property type="entry name" value="Pectin_lyas_fold"/>
</dbReference>
<evidence type="ECO:0000256" key="2">
    <source>
        <dbReference type="ARBA" id="ARBA00005184"/>
    </source>
</evidence>
<dbReference type="Pfam" id="PF01095">
    <property type="entry name" value="Pectinesterase"/>
    <property type="match status" value="1"/>
</dbReference>
<dbReference type="InterPro" id="IPR000070">
    <property type="entry name" value="Pectinesterase_cat"/>
</dbReference>
<keyword evidence="16" id="KW-1185">Reference proteome</keyword>
<evidence type="ECO:0000256" key="5">
    <source>
        <dbReference type="ARBA" id="ARBA00022512"/>
    </source>
</evidence>
<comment type="catalytic activity">
    <reaction evidence="9">
        <text>[(1-&gt;4)-alpha-D-galacturonosyl methyl ester](n) + n H2O = [(1-&gt;4)-alpha-D-galacturonosyl](n) + n methanol + n H(+)</text>
        <dbReference type="Rhea" id="RHEA:22380"/>
        <dbReference type="Rhea" id="RHEA-COMP:14570"/>
        <dbReference type="Rhea" id="RHEA-COMP:14573"/>
        <dbReference type="ChEBI" id="CHEBI:15377"/>
        <dbReference type="ChEBI" id="CHEBI:15378"/>
        <dbReference type="ChEBI" id="CHEBI:17790"/>
        <dbReference type="ChEBI" id="CHEBI:140522"/>
        <dbReference type="ChEBI" id="CHEBI:140523"/>
        <dbReference type="EC" id="3.1.1.11"/>
    </reaction>
</comment>
<keyword evidence="6 14" id="KW-0378">Hydrolase</keyword>
<feature type="domain" description="Pectinesterase catalytic" evidence="12">
    <location>
        <begin position="33"/>
        <end position="317"/>
    </location>
</feature>
<dbReference type="EMBL" id="PSQE01000008">
    <property type="protein sequence ID" value="RHN40172.1"/>
    <property type="molecule type" value="Genomic_DNA"/>
</dbReference>
<dbReference type="STRING" id="3880.A0A072TNS0"/>
<proteinExistence type="inferred from homology"/>
<feature type="signal peptide" evidence="11">
    <location>
        <begin position="1"/>
        <end position="23"/>
    </location>
</feature>
<dbReference type="GO" id="GO:0042545">
    <property type="term" value="P:cell wall modification"/>
    <property type="evidence" value="ECO:0007669"/>
    <property type="project" value="InterPro"/>
</dbReference>
<dbReference type="OrthoDB" id="2019149at2759"/>
<dbReference type="UniPathway" id="UPA00545">
    <property type="reaction ID" value="UER00823"/>
</dbReference>
<feature type="chain" id="PRO_5014498839" description="pectinesterase" evidence="11">
    <location>
        <begin position="24"/>
        <end position="331"/>
    </location>
</feature>
<evidence type="ECO:0000256" key="1">
    <source>
        <dbReference type="ARBA" id="ARBA00004191"/>
    </source>
</evidence>
<keyword evidence="5" id="KW-0134">Cell wall</keyword>
<dbReference type="GO" id="GO:0030599">
    <property type="term" value="F:pectinesterase activity"/>
    <property type="evidence" value="ECO:0000318"/>
    <property type="project" value="GO_Central"/>
</dbReference>
<dbReference type="EMBL" id="CM001224">
    <property type="protein sequence ID" value="KEH19057.1"/>
    <property type="molecule type" value="Genomic_DNA"/>
</dbReference>
<dbReference type="HOGENOM" id="CLU_012243_3_3_1"/>